<comment type="caution">
    <text evidence="3">The sequence shown here is derived from an EMBL/GenBank/DDBJ whole genome shotgun (WGS) entry which is preliminary data.</text>
</comment>
<keyword evidence="1 2" id="KW-0732">Signal</keyword>
<evidence type="ECO:0000313" key="4">
    <source>
        <dbReference type="Proteomes" id="UP000517547"/>
    </source>
</evidence>
<protein>
    <submittedName>
        <fullName evidence="3">ABC transporter substrate-binding protein</fullName>
    </submittedName>
</protein>
<feature type="chain" id="PRO_5031023370" evidence="2">
    <location>
        <begin position="23"/>
        <end position="346"/>
    </location>
</feature>
<dbReference type="RefSeq" id="WP_017128931.1">
    <property type="nucleotide sequence ID" value="NZ_JACAQE010000010.1"/>
</dbReference>
<dbReference type="EMBL" id="JACAQE010000010">
    <property type="protein sequence ID" value="NWC17751.1"/>
    <property type="molecule type" value="Genomic_DNA"/>
</dbReference>
<dbReference type="AlphaFoldDB" id="A0A7Y7Y537"/>
<evidence type="ECO:0000256" key="1">
    <source>
        <dbReference type="ARBA" id="ARBA00022729"/>
    </source>
</evidence>
<dbReference type="CDD" id="cd13589">
    <property type="entry name" value="PBP2_polyamine_RpCGA009"/>
    <property type="match status" value="1"/>
</dbReference>
<dbReference type="PANTHER" id="PTHR30222">
    <property type="entry name" value="SPERMIDINE/PUTRESCINE-BINDING PERIPLASMIC PROTEIN"/>
    <property type="match status" value="1"/>
</dbReference>
<accession>A0A7Y7Y537</accession>
<sequence>MFRSAFTLTLIGSLVFAQQAMADGLTVISYGGASKTAQVDAFYKPYSQLTGIPIIAGEWNGEMAKLKAMVDTDSVNWDVLDVEDTDLARGCEEGLFERLDHSRIGNSADLIAGATHECGVGIFVWSNVLAYNANKLKTAPENWKDFWDVEKFPGKRSLRKSARGALEFALMADGVAPGEVYTVLRTPAGVDRAFAKLDGLKPYIQWWEAGAQPPQYLMSGDVVMSSAYNGRIHFAQKSNANLKVVWNQNLYQFDEWAIPKGTPNLDRAYEFIAFAMRPEQQKIYTEQMAYGPSNKRADALLDQALRKDLPTAPENMKNALQMDVDFWTEYGEGLEERFIAWTSKRP</sequence>
<dbReference type="InterPro" id="IPR006059">
    <property type="entry name" value="SBP"/>
</dbReference>
<dbReference type="Proteomes" id="UP000517547">
    <property type="component" value="Unassembled WGS sequence"/>
</dbReference>
<proteinExistence type="predicted"/>
<reference evidence="3 4" key="1">
    <citation type="submission" date="2020-04" db="EMBL/GenBank/DDBJ databases">
        <title>Molecular characterization of pseudomonads from Agaricus bisporus reveal novel blotch 2 pathogens in Western Europe.</title>
        <authorList>
            <person name="Taparia T."/>
            <person name="Krijger M."/>
            <person name="Haynes E."/>
            <person name="Elpinstone J.G."/>
            <person name="Noble R."/>
            <person name="Van Der Wolf J."/>
        </authorList>
    </citation>
    <scope>NUCLEOTIDE SEQUENCE [LARGE SCALE GENOMIC DNA]</scope>
    <source>
        <strain evidence="3 4">IPO3738</strain>
    </source>
</reference>
<dbReference type="Gene3D" id="3.40.190.10">
    <property type="entry name" value="Periplasmic binding protein-like II"/>
    <property type="match status" value="2"/>
</dbReference>
<evidence type="ECO:0000256" key="2">
    <source>
        <dbReference type="SAM" id="SignalP"/>
    </source>
</evidence>
<organism evidence="3 4">
    <name type="scientific">Pseudomonas gingeri</name>
    <dbReference type="NCBI Taxonomy" id="117681"/>
    <lineage>
        <taxon>Bacteria</taxon>
        <taxon>Pseudomonadati</taxon>
        <taxon>Pseudomonadota</taxon>
        <taxon>Gammaproteobacteria</taxon>
        <taxon>Pseudomonadales</taxon>
        <taxon>Pseudomonadaceae</taxon>
        <taxon>Pseudomonas</taxon>
    </lineage>
</organism>
<dbReference type="Pfam" id="PF13416">
    <property type="entry name" value="SBP_bac_8"/>
    <property type="match status" value="1"/>
</dbReference>
<gene>
    <name evidence="3" type="ORF">HX845_29135</name>
</gene>
<dbReference type="PANTHER" id="PTHR30222:SF2">
    <property type="entry name" value="ABC TRANSPORTER SUBSTRATE-BINDING PROTEIN"/>
    <property type="match status" value="1"/>
</dbReference>
<name>A0A7Y7Y537_9PSED</name>
<feature type="signal peptide" evidence="2">
    <location>
        <begin position="1"/>
        <end position="22"/>
    </location>
</feature>
<dbReference type="SUPFAM" id="SSF53850">
    <property type="entry name" value="Periplasmic binding protein-like II"/>
    <property type="match status" value="1"/>
</dbReference>
<evidence type="ECO:0000313" key="3">
    <source>
        <dbReference type="EMBL" id="NWC17751.1"/>
    </source>
</evidence>